<evidence type="ECO:0000259" key="5">
    <source>
        <dbReference type="PROSITE" id="PS50893"/>
    </source>
</evidence>
<dbReference type="GO" id="GO:0005524">
    <property type="term" value="F:ATP binding"/>
    <property type="evidence" value="ECO:0007669"/>
    <property type="project" value="UniProtKB-KW"/>
</dbReference>
<dbReference type="InterPro" id="IPR050153">
    <property type="entry name" value="Metal_Ion_Import_ABC"/>
</dbReference>
<dbReference type="PROSITE" id="PS00211">
    <property type="entry name" value="ABC_TRANSPORTER_1"/>
    <property type="match status" value="1"/>
</dbReference>
<evidence type="ECO:0000256" key="1">
    <source>
        <dbReference type="ARBA" id="ARBA00005417"/>
    </source>
</evidence>
<dbReference type="InterPro" id="IPR003593">
    <property type="entry name" value="AAA+_ATPase"/>
</dbReference>
<comment type="similarity">
    <text evidence="1">Belongs to the ABC transporter superfamily.</text>
</comment>
<keyword evidence="7" id="KW-1185">Reference proteome</keyword>
<organism evidence="6 7">
    <name type="scientific">Dactylosporangium vinaceum</name>
    <dbReference type="NCBI Taxonomy" id="53362"/>
    <lineage>
        <taxon>Bacteria</taxon>
        <taxon>Bacillati</taxon>
        <taxon>Actinomycetota</taxon>
        <taxon>Actinomycetes</taxon>
        <taxon>Micromonosporales</taxon>
        <taxon>Micromonosporaceae</taxon>
        <taxon>Dactylosporangium</taxon>
    </lineage>
</organism>
<evidence type="ECO:0000313" key="6">
    <source>
        <dbReference type="EMBL" id="MFB9449123.1"/>
    </source>
</evidence>
<evidence type="ECO:0000313" key="7">
    <source>
        <dbReference type="Proteomes" id="UP001589608"/>
    </source>
</evidence>
<evidence type="ECO:0000256" key="3">
    <source>
        <dbReference type="ARBA" id="ARBA00022741"/>
    </source>
</evidence>
<dbReference type="EMBL" id="JBHMCA010000063">
    <property type="protein sequence ID" value="MFB9449123.1"/>
    <property type="molecule type" value="Genomic_DNA"/>
</dbReference>
<dbReference type="InterPro" id="IPR027417">
    <property type="entry name" value="P-loop_NTPase"/>
</dbReference>
<dbReference type="PROSITE" id="PS50893">
    <property type="entry name" value="ABC_TRANSPORTER_2"/>
    <property type="match status" value="1"/>
</dbReference>
<dbReference type="Gene3D" id="3.40.50.300">
    <property type="entry name" value="P-loop containing nucleotide triphosphate hydrolases"/>
    <property type="match status" value="1"/>
</dbReference>
<dbReference type="PANTHER" id="PTHR42734:SF5">
    <property type="entry name" value="IRON TRANSPORT SYSTEM ATP-BINDING PROTEIN HI_0361-RELATED"/>
    <property type="match status" value="1"/>
</dbReference>
<name>A0ABV5MJT7_9ACTN</name>
<dbReference type="RefSeq" id="WP_246655422.1">
    <property type="nucleotide sequence ID" value="NZ_CP061913.1"/>
</dbReference>
<dbReference type="SUPFAM" id="SSF52540">
    <property type="entry name" value="P-loop containing nucleoside triphosphate hydrolases"/>
    <property type="match status" value="1"/>
</dbReference>
<dbReference type="InterPro" id="IPR003439">
    <property type="entry name" value="ABC_transporter-like_ATP-bd"/>
</dbReference>
<keyword evidence="3" id="KW-0547">Nucleotide-binding</keyword>
<accession>A0ABV5MJT7</accession>
<evidence type="ECO:0000256" key="2">
    <source>
        <dbReference type="ARBA" id="ARBA00022448"/>
    </source>
</evidence>
<dbReference type="Proteomes" id="UP001589608">
    <property type="component" value="Unassembled WGS sequence"/>
</dbReference>
<gene>
    <name evidence="6" type="ORF">ACFFTR_39110</name>
</gene>
<sequence length="252" mass="26685">MSEPAVLAIDGASIAYDAQPVLTGVTGRVGAGEIVALIGPNGAGKSTLIKAVLGLVPVTTGTITVLGRSPAAARRNVGYVPQADTLDAQFPVSVAQVVLMGRYRRIGWLRRPARADRAIAADALRQVGLADRARATFGTLSGGQRQRVLLARAIAAQPRLLLLDEPFSGVDVVSQEALVRVLAQLRRHGTAVLISTHDLALARHVSDHACLLNRRMYGFGPTAATLTPDRLRATYGSRTLDRHGDHIVAAHH</sequence>
<dbReference type="InterPro" id="IPR017871">
    <property type="entry name" value="ABC_transporter-like_CS"/>
</dbReference>
<proteinExistence type="inferred from homology"/>
<dbReference type="CDD" id="cd03235">
    <property type="entry name" value="ABC_Metallic_Cations"/>
    <property type="match status" value="1"/>
</dbReference>
<reference evidence="6 7" key="1">
    <citation type="submission" date="2024-09" db="EMBL/GenBank/DDBJ databases">
        <authorList>
            <person name="Sun Q."/>
            <person name="Mori K."/>
        </authorList>
    </citation>
    <scope>NUCLEOTIDE SEQUENCE [LARGE SCALE GENOMIC DNA]</scope>
    <source>
        <strain evidence="6 7">JCM 3307</strain>
    </source>
</reference>
<protein>
    <submittedName>
        <fullName evidence="6">Metal ABC transporter ATP-binding protein</fullName>
    </submittedName>
</protein>
<keyword evidence="2" id="KW-0813">Transport</keyword>
<dbReference type="Pfam" id="PF00005">
    <property type="entry name" value="ABC_tran"/>
    <property type="match status" value="1"/>
</dbReference>
<feature type="domain" description="ABC transporter" evidence="5">
    <location>
        <begin position="7"/>
        <end position="239"/>
    </location>
</feature>
<keyword evidence="4 6" id="KW-0067">ATP-binding</keyword>
<comment type="caution">
    <text evidence="6">The sequence shown here is derived from an EMBL/GenBank/DDBJ whole genome shotgun (WGS) entry which is preliminary data.</text>
</comment>
<evidence type="ECO:0000256" key="4">
    <source>
        <dbReference type="ARBA" id="ARBA00022840"/>
    </source>
</evidence>
<dbReference type="SMART" id="SM00382">
    <property type="entry name" value="AAA"/>
    <property type="match status" value="1"/>
</dbReference>
<dbReference type="PANTHER" id="PTHR42734">
    <property type="entry name" value="METAL TRANSPORT SYSTEM ATP-BINDING PROTEIN TM_0124-RELATED"/>
    <property type="match status" value="1"/>
</dbReference>